<protein>
    <submittedName>
        <fullName evidence="2">Uncharacterized protein</fullName>
    </submittedName>
</protein>
<evidence type="ECO:0000313" key="2">
    <source>
        <dbReference type="EMBL" id="KAJ9664606.1"/>
    </source>
</evidence>
<dbReference type="Proteomes" id="UP001172684">
    <property type="component" value="Unassembled WGS sequence"/>
</dbReference>
<dbReference type="EMBL" id="JAPDRL010000036">
    <property type="protein sequence ID" value="KAJ9664606.1"/>
    <property type="molecule type" value="Genomic_DNA"/>
</dbReference>
<feature type="region of interest" description="Disordered" evidence="1">
    <location>
        <begin position="182"/>
        <end position="235"/>
    </location>
</feature>
<accession>A0ABQ9NVU8</accession>
<sequence length="235" mass="25788">MAGQEAEKMPAHQQAKEIFHPQKTSLPMLTNHHNAQLRSSCEDEGPKFEIARFADKALALINSFLDSELGRTGRPLGTSSLLPAPLRINKVAVGTQQQEATPTTPTKARRASMDGNLVGAKQSPHKRDDSLASLATQFKWLSVASPRKDPLQGLAAYALLKTTPTQQAKLPNWGFLESTEAMKREEAKSEEHGGRSINGEVEVGSKTYDDPDHHRQSSTATRLRSYEDIPRATVP</sequence>
<evidence type="ECO:0000313" key="3">
    <source>
        <dbReference type="Proteomes" id="UP001172684"/>
    </source>
</evidence>
<keyword evidence="3" id="KW-1185">Reference proteome</keyword>
<evidence type="ECO:0000256" key="1">
    <source>
        <dbReference type="SAM" id="MobiDB-lite"/>
    </source>
</evidence>
<gene>
    <name evidence="2" type="ORF">H2201_005118</name>
</gene>
<organism evidence="2 3">
    <name type="scientific">Coniosporium apollinis</name>
    <dbReference type="NCBI Taxonomy" id="61459"/>
    <lineage>
        <taxon>Eukaryota</taxon>
        <taxon>Fungi</taxon>
        <taxon>Dikarya</taxon>
        <taxon>Ascomycota</taxon>
        <taxon>Pezizomycotina</taxon>
        <taxon>Dothideomycetes</taxon>
        <taxon>Dothideomycetes incertae sedis</taxon>
        <taxon>Coniosporium</taxon>
    </lineage>
</organism>
<proteinExistence type="predicted"/>
<comment type="caution">
    <text evidence="2">The sequence shown here is derived from an EMBL/GenBank/DDBJ whole genome shotgun (WGS) entry which is preliminary data.</text>
</comment>
<reference evidence="2" key="1">
    <citation type="submission" date="2022-10" db="EMBL/GenBank/DDBJ databases">
        <title>Culturing micro-colonial fungi from biological soil crusts in the Mojave desert and describing Neophaeococcomyces mojavensis, and introducing the new genera and species Taxawa tesnikishii.</title>
        <authorList>
            <person name="Kurbessoian T."/>
            <person name="Stajich J.E."/>
        </authorList>
    </citation>
    <scope>NUCLEOTIDE SEQUENCE</scope>
    <source>
        <strain evidence="2">TK_1</strain>
    </source>
</reference>
<feature type="compositionally biased region" description="Basic and acidic residues" evidence="1">
    <location>
        <begin position="182"/>
        <end position="194"/>
    </location>
</feature>
<feature type="compositionally biased region" description="Basic and acidic residues" evidence="1">
    <location>
        <begin position="224"/>
        <end position="235"/>
    </location>
</feature>
<name>A0ABQ9NVU8_9PEZI</name>